<comment type="similarity">
    <text evidence="1">Belongs to the iron/ascorbate-dependent oxidoreductase family.</text>
</comment>
<keyword evidence="1" id="KW-0560">Oxidoreductase</keyword>
<organism evidence="4 5">
    <name type="scientific">Kluyveromyces marxianus</name>
    <name type="common">Yeast</name>
    <name type="synonym">Candida kefyr</name>
    <dbReference type="NCBI Taxonomy" id="4911"/>
    <lineage>
        <taxon>Eukaryota</taxon>
        <taxon>Fungi</taxon>
        <taxon>Dikarya</taxon>
        <taxon>Ascomycota</taxon>
        <taxon>Saccharomycotina</taxon>
        <taxon>Saccharomycetes</taxon>
        <taxon>Saccharomycetales</taxon>
        <taxon>Saccharomycetaceae</taxon>
        <taxon>Kluyveromyces</taxon>
    </lineage>
</organism>
<evidence type="ECO:0000259" key="3">
    <source>
        <dbReference type="PROSITE" id="PS51471"/>
    </source>
</evidence>
<feature type="region of interest" description="Disordered" evidence="2">
    <location>
        <begin position="1"/>
        <end position="26"/>
    </location>
</feature>
<gene>
    <name evidence="4" type="ORF">FIM1_3439</name>
</gene>
<dbReference type="Pfam" id="PF14226">
    <property type="entry name" value="DIOX_N"/>
    <property type="match status" value="1"/>
</dbReference>
<dbReference type="Gene3D" id="2.60.120.330">
    <property type="entry name" value="B-lactam Antibiotic, Isopenicillin N Synthase, Chain"/>
    <property type="match status" value="1"/>
</dbReference>
<protein>
    <submittedName>
        <fullName evidence="4">UPF0676 protein C1494.01</fullName>
    </submittedName>
</protein>
<dbReference type="EMBL" id="CP015058">
    <property type="protein sequence ID" value="QGN16718.1"/>
    <property type="molecule type" value="Genomic_DNA"/>
</dbReference>
<dbReference type="Proteomes" id="UP000422736">
    <property type="component" value="Chromosome 5"/>
</dbReference>
<evidence type="ECO:0000256" key="1">
    <source>
        <dbReference type="RuleBase" id="RU003682"/>
    </source>
</evidence>
<proteinExistence type="inferred from homology"/>
<dbReference type="PANTHER" id="PTHR47990">
    <property type="entry name" value="2-OXOGLUTARATE (2OG) AND FE(II)-DEPENDENT OXYGENASE SUPERFAMILY PROTEIN-RELATED"/>
    <property type="match status" value="1"/>
</dbReference>
<accession>A0ABX6F2P9</accession>
<name>A0ABX6F2P9_KLUMA</name>
<dbReference type="InterPro" id="IPR050231">
    <property type="entry name" value="Iron_ascorbate_oxido_reductase"/>
</dbReference>
<dbReference type="InterPro" id="IPR044861">
    <property type="entry name" value="IPNS-like_FE2OG_OXY"/>
</dbReference>
<reference evidence="4 5" key="1">
    <citation type="submission" date="2016-03" db="EMBL/GenBank/DDBJ databases">
        <title>How can Kluyveromyces marxianus grow so fast - potential evolutionary course in Saccharomyces Complex revealed by comparative genomics.</title>
        <authorList>
            <person name="Mo W."/>
            <person name="Lu W."/>
            <person name="Yang X."/>
            <person name="Qi J."/>
            <person name="Lv H."/>
        </authorList>
    </citation>
    <scope>NUCLEOTIDE SEQUENCE [LARGE SCALE GENOMIC DNA]</scope>
    <source>
        <strain evidence="4 5">FIM1</strain>
    </source>
</reference>
<evidence type="ECO:0000313" key="4">
    <source>
        <dbReference type="EMBL" id="QGN16718.1"/>
    </source>
</evidence>
<dbReference type="SUPFAM" id="SSF51197">
    <property type="entry name" value="Clavaminate synthase-like"/>
    <property type="match status" value="1"/>
</dbReference>
<sequence length="372" mass="42606">MDFHLLQYQNQPQPQPSSNKYPPPMSNPLQVIDISGPQEKTAADLLKAATEQGFLFVDGHDFTQQEVNQLFDLSKDFFTGTEHSEKKKYAIKSNNIGYTDFSNEQLDPRKARDFKEGYNFGYINFKTGEYNLSEDYYYKRTETNDPSENPVPELFKQNEPLVVSTMQKLHNTAREILRLITIALEIEDEEFFTKRHDQEEPSGTVFRMLRYPLIREDDLDTTGNGTFDPTIRAGAHTDYGALTLLFQREGQQGLELQMDKDKDSDDSWVKVPYVASKHEGKAPPLVVNFGDLLSYWTSGVLRSTVHRVKFSPGETRTSDRYSIVFFVHPSNKTTLDPVPSELVKKAGKGVTPPAITALDHLKQRLEETYNWK</sequence>
<keyword evidence="1" id="KW-0479">Metal-binding</keyword>
<dbReference type="InterPro" id="IPR027443">
    <property type="entry name" value="IPNS-like_sf"/>
</dbReference>
<dbReference type="Pfam" id="PF03171">
    <property type="entry name" value="2OG-FeII_Oxy"/>
    <property type="match status" value="1"/>
</dbReference>
<dbReference type="InterPro" id="IPR026992">
    <property type="entry name" value="DIOX_N"/>
</dbReference>
<evidence type="ECO:0000313" key="5">
    <source>
        <dbReference type="Proteomes" id="UP000422736"/>
    </source>
</evidence>
<feature type="domain" description="Fe2OG dioxygenase" evidence="3">
    <location>
        <begin position="204"/>
        <end position="329"/>
    </location>
</feature>
<evidence type="ECO:0000256" key="2">
    <source>
        <dbReference type="SAM" id="MobiDB-lite"/>
    </source>
</evidence>
<keyword evidence="1" id="KW-0408">Iron</keyword>
<feature type="compositionally biased region" description="Low complexity" evidence="2">
    <location>
        <begin position="7"/>
        <end position="20"/>
    </location>
</feature>
<dbReference type="InterPro" id="IPR005123">
    <property type="entry name" value="Oxoglu/Fe-dep_dioxygenase_dom"/>
</dbReference>
<keyword evidence="5" id="KW-1185">Reference proteome</keyword>
<dbReference type="PROSITE" id="PS51471">
    <property type="entry name" value="FE2OG_OXY"/>
    <property type="match status" value="1"/>
</dbReference>